<feature type="chain" id="PRO_5045987933" description="DUF4468 domain-containing protein" evidence="1">
    <location>
        <begin position="19"/>
        <end position="239"/>
    </location>
</feature>
<organism evidence="2 3">
    <name type="scientific">Nibrella saemangeumensis</name>
    <dbReference type="NCBI Taxonomy" id="1084526"/>
    <lineage>
        <taxon>Bacteria</taxon>
        <taxon>Pseudomonadati</taxon>
        <taxon>Bacteroidota</taxon>
        <taxon>Cytophagia</taxon>
        <taxon>Cytophagales</taxon>
        <taxon>Spirosomataceae</taxon>
        <taxon>Nibrella</taxon>
    </lineage>
</organism>
<feature type="signal peptide" evidence="1">
    <location>
        <begin position="1"/>
        <end position="18"/>
    </location>
</feature>
<name>A0ABP8NK88_9BACT</name>
<proteinExistence type="predicted"/>
<keyword evidence="1" id="KW-0732">Signal</keyword>
<accession>A0ABP8NK88</accession>
<dbReference type="Proteomes" id="UP001501175">
    <property type="component" value="Unassembled WGS sequence"/>
</dbReference>
<evidence type="ECO:0000256" key="1">
    <source>
        <dbReference type="SAM" id="SignalP"/>
    </source>
</evidence>
<sequence length="239" mass="27733">MRFLSLLFLLVSTHGVFAQLADTALFFTGDAQRHAIARYEQANRRQSHLYDGNEYINHDPRIKIHPFFPVDSMLVGQVVYDGVHYQSVPMLYDVVRDEIVVKPAEGAYLIRLHANKVDSFSLASRQFVRLVGDSLSGIRPGFYELLHQGKLKALVKRAKYIKEDVSQGFYQANYLVNDRYFVVRDGVYHEVNSKKALLNLFADQKKALRKYLRTNQLRFKQQREQAITGLVREYESLTR</sequence>
<dbReference type="EMBL" id="BAABHD010000081">
    <property type="protein sequence ID" value="GAA4466845.1"/>
    <property type="molecule type" value="Genomic_DNA"/>
</dbReference>
<comment type="caution">
    <text evidence="2">The sequence shown here is derived from an EMBL/GenBank/DDBJ whole genome shotgun (WGS) entry which is preliminary data.</text>
</comment>
<evidence type="ECO:0008006" key="4">
    <source>
        <dbReference type="Google" id="ProtNLM"/>
    </source>
</evidence>
<gene>
    <name evidence="2" type="ORF">GCM10023189_49570</name>
</gene>
<evidence type="ECO:0000313" key="3">
    <source>
        <dbReference type="Proteomes" id="UP001501175"/>
    </source>
</evidence>
<protein>
    <recommendedName>
        <fullName evidence="4">DUF4468 domain-containing protein</fullName>
    </recommendedName>
</protein>
<reference evidence="3" key="1">
    <citation type="journal article" date="2019" name="Int. J. Syst. Evol. Microbiol.">
        <title>The Global Catalogue of Microorganisms (GCM) 10K type strain sequencing project: providing services to taxonomists for standard genome sequencing and annotation.</title>
        <authorList>
            <consortium name="The Broad Institute Genomics Platform"/>
            <consortium name="The Broad Institute Genome Sequencing Center for Infectious Disease"/>
            <person name="Wu L."/>
            <person name="Ma J."/>
        </authorList>
    </citation>
    <scope>NUCLEOTIDE SEQUENCE [LARGE SCALE GENOMIC DNA]</scope>
    <source>
        <strain evidence="3">JCM 17927</strain>
    </source>
</reference>
<keyword evidence="3" id="KW-1185">Reference proteome</keyword>
<evidence type="ECO:0000313" key="2">
    <source>
        <dbReference type="EMBL" id="GAA4466845.1"/>
    </source>
</evidence>
<dbReference type="RefSeq" id="WP_345248141.1">
    <property type="nucleotide sequence ID" value="NZ_BAABHD010000081.1"/>
</dbReference>